<dbReference type="InterPro" id="IPR001356">
    <property type="entry name" value="HD"/>
</dbReference>
<feature type="compositionally biased region" description="Low complexity" evidence="5">
    <location>
        <begin position="265"/>
        <end position="276"/>
    </location>
</feature>
<dbReference type="EMBL" id="CAKOGP040001758">
    <property type="protein sequence ID" value="CAJ1949267.1"/>
    <property type="molecule type" value="Genomic_DNA"/>
</dbReference>
<feature type="compositionally biased region" description="Acidic residues" evidence="5">
    <location>
        <begin position="216"/>
        <end position="225"/>
    </location>
</feature>
<comment type="caution">
    <text evidence="7">The sequence shown here is derived from an EMBL/GenBank/DDBJ whole genome shotgun (WGS) entry which is preliminary data.</text>
</comment>
<dbReference type="GO" id="GO:0003677">
    <property type="term" value="F:DNA binding"/>
    <property type="evidence" value="ECO:0007669"/>
    <property type="project" value="UniProtKB-UniRule"/>
</dbReference>
<dbReference type="CDD" id="cd00086">
    <property type="entry name" value="homeodomain"/>
    <property type="match status" value="1"/>
</dbReference>
<dbReference type="InterPro" id="IPR050224">
    <property type="entry name" value="TALE_homeobox"/>
</dbReference>
<evidence type="ECO:0000256" key="5">
    <source>
        <dbReference type="SAM" id="MobiDB-lite"/>
    </source>
</evidence>
<evidence type="ECO:0000256" key="3">
    <source>
        <dbReference type="ARBA" id="ARBA00023242"/>
    </source>
</evidence>
<sequence length="361" mass="39766">MAITSKATLPTKSSNKKGPRKTSSLPTETVEYLKAWMMSPEHIAHPYPTEPEKAQIMADTGIELKQLTNWFVNNRKRYWKPRVEARLQQQARAAAAAAQAHAAAVAVANASAAHTNPVSPEQGYKPSLPLPHAGNGFVTFDLGNPSVPTNSNNNTTTTTKLPSRRYTHLVDTDMARVMADHTANADRDERIVSENSSSASVTASDEGTISDSATYQEEEEEEEEEIVQHNSFKTCSPSELDQQQKQKQVQHVQHEQMEYEEDYSSEQTTGESSSSVSIASSARATISLSSFEESAPTTTATKKRVFVAAPTVVTETTEPRKKFRRVSIGLWRETCQKAANVYDDDALPSLEEATQLFGFSH</sequence>
<feature type="compositionally biased region" description="Low complexity" evidence="5">
    <location>
        <begin position="149"/>
        <end position="159"/>
    </location>
</feature>
<accession>A0AAD2FR06</accession>
<dbReference type="SMART" id="SM00389">
    <property type="entry name" value="HOX"/>
    <property type="match status" value="1"/>
</dbReference>
<evidence type="ECO:0000256" key="4">
    <source>
        <dbReference type="PROSITE-ProRule" id="PRU00108"/>
    </source>
</evidence>
<dbReference type="SUPFAM" id="SSF46689">
    <property type="entry name" value="Homeodomain-like"/>
    <property type="match status" value="1"/>
</dbReference>
<feature type="compositionally biased region" description="Basic and acidic residues" evidence="5">
    <location>
        <begin position="183"/>
        <end position="192"/>
    </location>
</feature>
<keyword evidence="2 4" id="KW-0371">Homeobox</keyword>
<evidence type="ECO:0000313" key="8">
    <source>
        <dbReference type="Proteomes" id="UP001295423"/>
    </source>
</evidence>
<protein>
    <recommendedName>
        <fullName evidence="6">Homeobox domain-containing protein</fullName>
    </recommendedName>
</protein>
<evidence type="ECO:0000259" key="6">
    <source>
        <dbReference type="PROSITE" id="PS50071"/>
    </source>
</evidence>
<dbReference type="PANTHER" id="PTHR11850">
    <property type="entry name" value="HOMEOBOX PROTEIN TRANSCRIPTION FACTORS"/>
    <property type="match status" value="1"/>
</dbReference>
<feature type="compositionally biased region" description="Low complexity" evidence="5">
    <location>
        <begin position="193"/>
        <end position="204"/>
    </location>
</feature>
<name>A0AAD2FR06_9STRA</name>
<dbReference type="Pfam" id="PF05920">
    <property type="entry name" value="Homeobox_KN"/>
    <property type="match status" value="1"/>
</dbReference>
<keyword evidence="8" id="KW-1185">Reference proteome</keyword>
<dbReference type="GO" id="GO:0005634">
    <property type="term" value="C:nucleus"/>
    <property type="evidence" value="ECO:0007669"/>
    <property type="project" value="UniProtKB-SubCell"/>
</dbReference>
<dbReference type="InterPro" id="IPR009057">
    <property type="entry name" value="Homeodomain-like_sf"/>
</dbReference>
<keyword evidence="1 4" id="KW-0238">DNA-binding</keyword>
<feature type="compositionally biased region" description="Polar residues" evidence="5">
    <location>
        <begin position="1"/>
        <end position="13"/>
    </location>
</feature>
<feature type="compositionally biased region" description="Polar residues" evidence="5">
    <location>
        <begin position="228"/>
        <end position="241"/>
    </location>
</feature>
<feature type="DNA-binding region" description="Homeobox" evidence="4">
    <location>
        <begin position="18"/>
        <end position="82"/>
    </location>
</feature>
<dbReference type="Gene3D" id="1.10.10.60">
    <property type="entry name" value="Homeodomain-like"/>
    <property type="match status" value="1"/>
</dbReference>
<feature type="region of interest" description="Disordered" evidence="5">
    <location>
        <begin position="1"/>
        <end position="26"/>
    </location>
</feature>
<dbReference type="PROSITE" id="PS50071">
    <property type="entry name" value="HOMEOBOX_2"/>
    <property type="match status" value="1"/>
</dbReference>
<gene>
    <name evidence="7" type="ORF">CYCCA115_LOCUS12008</name>
</gene>
<proteinExistence type="predicted"/>
<dbReference type="GO" id="GO:0006355">
    <property type="term" value="P:regulation of DNA-templated transcription"/>
    <property type="evidence" value="ECO:0007669"/>
    <property type="project" value="InterPro"/>
</dbReference>
<dbReference type="AlphaFoldDB" id="A0AAD2FR06"/>
<feature type="region of interest" description="Disordered" evidence="5">
    <location>
        <begin position="182"/>
        <end position="276"/>
    </location>
</feature>
<organism evidence="7 8">
    <name type="scientific">Cylindrotheca closterium</name>
    <dbReference type="NCBI Taxonomy" id="2856"/>
    <lineage>
        <taxon>Eukaryota</taxon>
        <taxon>Sar</taxon>
        <taxon>Stramenopiles</taxon>
        <taxon>Ochrophyta</taxon>
        <taxon>Bacillariophyta</taxon>
        <taxon>Bacillariophyceae</taxon>
        <taxon>Bacillariophycidae</taxon>
        <taxon>Bacillariales</taxon>
        <taxon>Bacillariaceae</taxon>
        <taxon>Cylindrotheca</taxon>
    </lineage>
</organism>
<dbReference type="Proteomes" id="UP001295423">
    <property type="component" value="Unassembled WGS sequence"/>
</dbReference>
<evidence type="ECO:0000256" key="2">
    <source>
        <dbReference type="ARBA" id="ARBA00023155"/>
    </source>
</evidence>
<comment type="subcellular location">
    <subcellularLocation>
        <location evidence="4">Nucleus</location>
    </subcellularLocation>
</comment>
<evidence type="ECO:0000313" key="7">
    <source>
        <dbReference type="EMBL" id="CAJ1949267.1"/>
    </source>
</evidence>
<feature type="region of interest" description="Disordered" evidence="5">
    <location>
        <begin position="139"/>
        <end position="162"/>
    </location>
</feature>
<reference evidence="7" key="1">
    <citation type="submission" date="2023-08" db="EMBL/GenBank/DDBJ databases">
        <authorList>
            <person name="Audoor S."/>
            <person name="Bilcke G."/>
        </authorList>
    </citation>
    <scope>NUCLEOTIDE SEQUENCE</scope>
</reference>
<keyword evidence="3 4" id="KW-0539">Nucleus</keyword>
<feature type="domain" description="Homeobox" evidence="6">
    <location>
        <begin position="16"/>
        <end position="81"/>
    </location>
</feature>
<evidence type="ECO:0000256" key="1">
    <source>
        <dbReference type="ARBA" id="ARBA00023125"/>
    </source>
</evidence>
<feature type="compositionally biased region" description="Polar residues" evidence="5">
    <location>
        <begin position="205"/>
        <end position="215"/>
    </location>
</feature>
<dbReference type="InterPro" id="IPR008422">
    <property type="entry name" value="KN_HD"/>
</dbReference>